<accession>A0AAN7E9W0</accession>
<proteinExistence type="inferred from homology"/>
<keyword evidence="5" id="KW-1185">Reference proteome</keyword>
<sequence>MKVQIVTRKLIKPATPTPPHLKSYKISSIDPFAPPTYVPFILYYHANGDKNEIDERSKCLEKSLSKILSLYYPLAGRHIKDKQLVDCNDKGVEYLEAQVSGKLAQILQGELKPELLNPLVPNAMQSTITPLVLVQVNMFDCSGLAIGLIFAHFIADGISAISFFNTWATTCKAEGISEVVHQRFDLGSFFPPREKVMPGVPPMKQGDLIISQRFVFNSVAISSLKAIAKGGACDSESLTKCQPSQVMVVIALIWKALIATAKAGHENFRASILCHSLNLQGKMALPISDNSFGNLYMVVNARFGGDNESKIELHELVDAFHDSIRNALHDCKKP</sequence>
<dbReference type="Pfam" id="PF02458">
    <property type="entry name" value="Transferase"/>
    <property type="match status" value="1"/>
</dbReference>
<evidence type="ECO:0000256" key="1">
    <source>
        <dbReference type="ARBA" id="ARBA00009861"/>
    </source>
</evidence>
<comment type="caution">
    <text evidence="4">The sequence shown here is derived from an EMBL/GenBank/DDBJ whole genome shotgun (WGS) entry which is preliminary data.</text>
</comment>
<dbReference type="Proteomes" id="UP001324115">
    <property type="component" value="Unassembled WGS sequence"/>
</dbReference>
<dbReference type="EMBL" id="JAXUIC010000010">
    <property type="protein sequence ID" value="KAK4566689.1"/>
    <property type="molecule type" value="Genomic_DNA"/>
</dbReference>
<comment type="similarity">
    <text evidence="1">Belongs to the plant acyltransferase family.</text>
</comment>
<protein>
    <submittedName>
        <fullName evidence="4">Uncharacterized protein</fullName>
    </submittedName>
</protein>
<keyword evidence="3" id="KW-0012">Acyltransferase</keyword>
<evidence type="ECO:0000313" key="5">
    <source>
        <dbReference type="Proteomes" id="UP001324115"/>
    </source>
</evidence>
<dbReference type="PANTHER" id="PTHR31623">
    <property type="entry name" value="F21J9.9"/>
    <property type="match status" value="1"/>
</dbReference>
<name>A0AAN7E9W0_QUERU</name>
<dbReference type="PANTHER" id="PTHR31623:SF83">
    <property type="entry name" value="ACETYL-COA-BENZYLALCOHOL ACETYLTRANSFERASE-LIKE"/>
    <property type="match status" value="1"/>
</dbReference>
<reference evidence="4 5" key="1">
    <citation type="journal article" date="2023" name="G3 (Bethesda)">
        <title>A haplotype-resolved chromosome-scale genome for Quercus rubra L. provides insights into the genetics of adaptive traits for red oak species.</title>
        <authorList>
            <person name="Kapoor B."/>
            <person name="Jenkins J."/>
            <person name="Schmutz J."/>
            <person name="Zhebentyayeva T."/>
            <person name="Kuelheim C."/>
            <person name="Coggeshall M."/>
            <person name="Heim C."/>
            <person name="Lasky J.R."/>
            <person name="Leites L."/>
            <person name="Islam-Faridi N."/>
            <person name="Romero-Severson J."/>
            <person name="DeLeo V.L."/>
            <person name="Lucas S.M."/>
            <person name="Lazic D."/>
            <person name="Gailing O."/>
            <person name="Carlson J."/>
            <person name="Staton M."/>
        </authorList>
    </citation>
    <scope>NUCLEOTIDE SEQUENCE [LARGE SCALE GENOMIC DNA]</scope>
    <source>
        <strain evidence="4">Pseudo-F2</strain>
    </source>
</reference>
<keyword evidence="2" id="KW-0808">Transferase</keyword>
<evidence type="ECO:0000313" key="4">
    <source>
        <dbReference type="EMBL" id="KAK4566689.1"/>
    </source>
</evidence>
<organism evidence="4 5">
    <name type="scientific">Quercus rubra</name>
    <name type="common">Northern red oak</name>
    <name type="synonym">Quercus borealis</name>
    <dbReference type="NCBI Taxonomy" id="3512"/>
    <lineage>
        <taxon>Eukaryota</taxon>
        <taxon>Viridiplantae</taxon>
        <taxon>Streptophyta</taxon>
        <taxon>Embryophyta</taxon>
        <taxon>Tracheophyta</taxon>
        <taxon>Spermatophyta</taxon>
        <taxon>Magnoliopsida</taxon>
        <taxon>eudicotyledons</taxon>
        <taxon>Gunneridae</taxon>
        <taxon>Pentapetalae</taxon>
        <taxon>rosids</taxon>
        <taxon>fabids</taxon>
        <taxon>Fagales</taxon>
        <taxon>Fagaceae</taxon>
        <taxon>Quercus</taxon>
    </lineage>
</organism>
<dbReference type="Gene3D" id="3.30.559.10">
    <property type="entry name" value="Chloramphenicol acetyltransferase-like domain"/>
    <property type="match status" value="2"/>
</dbReference>
<evidence type="ECO:0000256" key="2">
    <source>
        <dbReference type="ARBA" id="ARBA00022679"/>
    </source>
</evidence>
<dbReference type="InterPro" id="IPR023213">
    <property type="entry name" value="CAT-like_dom_sf"/>
</dbReference>
<dbReference type="AlphaFoldDB" id="A0AAN7E9W0"/>
<evidence type="ECO:0000256" key="3">
    <source>
        <dbReference type="ARBA" id="ARBA00023315"/>
    </source>
</evidence>
<gene>
    <name evidence="4" type="ORF">RGQ29_002810</name>
</gene>
<dbReference type="GO" id="GO:0016746">
    <property type="term" value="F:acyltransferase activity"/>
    <property type="evidence" value="ECO:0007669"/>
    <property type="project" value="UniProtKB-KW"/>
</dbReference>